<dbReference type="Gene3D" id="2.60.11.10">
    <property type="entry name" value="Cytochrome c oxidase, subunit Vb"/>
    <property type="match status" value="1"/>
</dbReference>
<dbReference type="GO" id="GO:0008270">
    <property type="term" value="F:zinc ion binding"/>
    <property type="evidence" value="ECO:0007669"/>
    <property type="project" value="UniProtKB-KW"/>
</dbReference>
<dbReference type="GO" id="GO:0005669">
    <property type="term" value="C:transcription factor TFIID complex"/>
    <property type="evidence" value="ECO:0007669"/>
    <property type="project" value="TreeGrafter"/>
</dbReference>
<evidence type="ECO:0000256" key="4">
    <source>
        <dbReference type="PIRSR" id="PIRSR602124-1"/>
    </source>
</evidence>
<dbReference type="GO" id="GO:0005740">
    <property type="term" value="C:mitochondrial envelope"/>
    <property type="evidence" value="ECO:0007669"/>
    <property type="project" value="InterPro"/>
</dbReference>
<dbReference type="GO" id="GO:0006123">
    <property type="term" value="P:mitochondrial electron transport, cytochrome c to oxygen"/>
    <property type="evidence" value="ECO:0007669"/>
    <property type="project" value="InterPro"/>
</dbReference>
<dbReference type="EMBL" id="LWCA01000461">
    <property type="protein sequence ID" value="OAF68354.1"/>
    <property type="molecule type" value="Genomic_DNA"/>
</dbReference>
<dbReference type="GO" id="GO:0002039">
    <property type="term" value="F:p53 binding"/>
    <property type="evidence" value="ECO:0007669"/>
    <property type="project" value="TreeGrafter"/>
</dbReference>
<protein>
    <recommendedName>
        <fullName evidence="5">PHD-type domain-containing protein</fullName>
    </recommendedName>
</protein>
<dbReference type="OrthoDB" id="436852at2759"/>
<evidence type="ECO:0000313" key="6">
    <source>
        <dbReference type="EMBL" id="OAF68354.1"/>
    </source>
</evidence>
<comment type="caution">
    <text evidence="6">The sequence shown here is derived from an EMBL/GenBank/DDBJ whole genome shotgun (WGS) entry which is preliminary data.</text>
</comment>
<dbReference type="GO" id="GO:0045277">
    <property type="term" value="C:respiratory chain complex IV"/>
    <property type="evidence" value="ECO:0007669"/>
    <property type="project" value="InterPro"/>
</dbReference>
<dbReference type="PANTHER" id="PTHR46452">
    <property type="entry name" value="TRANSCRIPTION INITIATION FACTOR TFIID SUBUNIT 3"/>
    <property type="match status" value="1"/>
</dbReference>
<dbReference type="InterPro" id="IPR036972">
    <property type="entry name" value="Cyt_c_oxidase_su5b_sf"/>
</dbReference>
<feature type="domain" description="PHD-type" evidence="5">
    <location>
        <begin position="371"/>
        <end position="411"/>
    </location>
</feature>
<dbReference type="GO" id="GO:0045944">
    <property type="term" value="P:positive regulation of transcription by RNA polymerase II"/>
    <property type="evidence" value="ECO:0007669"/>
    <property type="project" value="TreeGrafter"/>
</dbReference>
<dbReference type="Pfam" id="PF00628">
    <property type="entry name" value="PHD"/>
    <property type="match status" value="1"/>
</dbReference>
<dbReference type="InterPro" id="IPR011011">
    <property type="entry name" value="Znf_FYVE_PHD"/>
</dbReference>
<dbReference type="Gene3D" id="1.10.20.10">
    <property type="entry name" value="Histone, subunit A"/>
    <property type="match status" value="1"/>
</dbReference>
<dbReference type="AlphaFoldDB" id="A0A177B4L7"/>
<dbReference type="PANTHER" id="PTHR46452:SF1">
    <property type="entry name" value="TRANSCRIPTION INITIATION FACTOR TFIID SUBUNIT 3"/>
    <property type="match status" value="1"/>
</dbReference>
<dbReference type="InterPro" id="IPR013083">
    <property type="entry name" value="Znf_RING/FYVE/PHD"/>
</dbReference>
<dbReference type="Proteomes" id="UP000078046">
    <property type="component" value="Unassembled WGS sequence"/>
</dbReference>
<feature type="binding site" evidence="4">
    <location>
        <position position="494"/>
    </location>
    <ligand>
        <name>Zn(2+)</name>
        <dbReference type="ChEBI" id="CHEBI:29105"/>
    </ligand>
</feature>
<evidence type="ECO:0000256" key="2">
    <source>
        <dbReference type="ARBA" id="ARBA00022771"/>
    </source>
</evidence>
<organism evidence="6 7">
    <name type="scientific">Intoshia linei</name>
    <dbReference type="NCBI Taxonomy" id="1819745"/>
    <lineage>
        <taxon>Eukaryota</taxon>
        <taxon>Metazoa</taxon>
        <taxon>Spiralia</taxon>
        <taxon>Lophotrochozoa</taxon>
        <taxon>Mesozoa</taxon>
        <taxon>Orthonectida</taxon>
        <taxon>Rhopaluridae</taxon>
        <taxon>Intoshia</taxon>
    </lineage>
</organism>
<feature type="binding site" evidence="4">
    <location>
        <position position="472"/>
    </location>
    <ligand>
        <name>Zn(2+)</name>
        <dbReference type="ChEBI" id="CHEBI:29105"/>
    </ligand>
</feature>
<evidence type="ECO:0000256" key="1">
    <source>
        <dbReference type="ARBA" id="ARBA00022723"/>
    </source>
</evidence>
<keyword evidence="1 4" id="KW-0479">Metal-binding</keyword>
<gene>
    <name evidence="6" type="ORF">A3Q56_03874</name>
</gene>
<dbReference type="Gene3D" id="3.30.40.10">
    <property type="entry name" value="Zinc/RING finger domain, C3HC4 (zinc finger)"/>
    <property type="match status" value="1"/>
</dbReference>
<keyword evidence="3 4" id="KW-0862">Zinc</keyword>
<feature type="binding site" evidence="4">
    <location>
        <position position="496"/>
    </location>
    <ligand>
        <name>Zn(2+)</name>
        <dbReference type="ChEBI" id="CHEBI:29105"/>
    </ligand>
</feature>
<dbReference type="Pfam" id="PF01215">
    <property type="entry name" value="COX5B"/>
    <property type="match status" value="1"/>
</dbReference>
<keyword evidence="2" id="KW-0863">Zinc-finger</keyword>
<keyword evidence="7" id="KW-1185">Reference proteome</keyword>
<dbReference type="PROSITE" id="PS51359">
    <property type="entry name" value="COX5B_2"/>
    <property type="match status" value="1"/>
</dbReference>
<proteinExistence type="predicted"/>
<dbReference type="SUPFAM" id="SSF57802">
    <property type="entry name" value="Rubredoxin-like"/>
    <property type="match status" value="1"/>
</dbReference>
<dbReference type="InterPro" id="IPR009072">
    <property type="entry name" value="Histone-fold"/>
</dbReference>
<dbReference type="CDD" id="cd15522">
    <property type="entry name" value="PHD_TAF3"/>
    <property type="match status" value="1"/>
</dbReference>
<dbReference type="GO" id="GO:0046982">
    <property type="term" value="F:protein heterodimerization activity"/>
    <property type="evidence" value="ECO:0007669"/>
    <property type="project" value="InterPro"/>
</dbReference>
<reference evidence="6 7" key="1">
    <citation type="submission" date="2016-04" db="EMBL/GenBank/DDBJ databases">
        <title>The genome of Intoshia linei affirms orthonectids as highly simplified spiralians.</title>
        <authorList>
            <person name="Mikhailov K.V."/>
            <person name="Slusarev G.S."/>
            <person name="Nikitin M.A."/>
            <person name="Logacheva M.D."/>
            <person name="Penin A."/>
            <person name="Aleoshin V."/>
            <person name="Panchin Y.V."/>
        </authorList>
    </citation>
    <scope>NUCLEOTIDE SEQUENCE [LARGE SCALE GENOMIC DNA]</scope>
    <source>
        <strain evidence="6">Intl2013</strain>
        <tissue evidence="6">Whole animal</tissue>
    </source>
</reference>
<dbReference type="InterPro" id="IPR002124">
    <property type="entry name" value="Cyt_c_oxidase_su5b"/>
</dbReference>
<sequence>MSERTTPNIYSKKIIRNFLLNRIKYFGFEYTNRRTINVFVNIIEKYTENLIKNAQRLSLHADRLYLTHYDIFTYLQLKNFDLNGVVRYVKKLPKTQFDQVENVPFPVQIEPENIKSNPNLSLLTLSPNSIKKFFDIDDDDIFENVDNVLKSPTNFKQYNTTQNVNDVYTIATDSHIVDFNKDQELYQKLSKGALKNVNILSSSIIDEDGKNLGYRFCLNMTSSSPNIPNKFKSIKISNVKKDVVEIVPKEDIFSKIPIFKEQVVNFDIPIVPDVKSNDVKVEENVIERIPLPKLKIKISLPVKNIGTENEISKKRKKPLVIESVDVKPVVNLNYIPKLTIKPPPIKKLKISFKKPKSPRIKEQDTVIVYICPCCLKEDDGSPMIACDRCFEWYHWACVGIFSEPPNDEKWFYETNLSVNLNKLEKIPESWDTLAKLDGCFNPFHVKMDMRKWGTFENPTVITSIYNQRLIGCACEENSKDIKWMFIQNGLPKQCQCDHWFKLVKILDEKKDFQRITKRKNEIKLLRRKI</sequence>
<dbReference type="CDD" id="cd00076">
    <property type="entry name" value="HFD_SF"/>
    <property type="match status" value="1"/>
</dbReference>
<evidence type="ECO:0000256" key="3">
    <source>
        <dbReference type="ARBA" id="ARBA00022833"/>
    </source>
</evidence>
<dbReference type="SUPFAM" id="SSF57903">
    <property type="entry name" value="FYVE/PHD zinc finger"/>
    <property type="match status" value="1"/>
</dbReference>
<evidence type="ECO:0000259" key="5">
    <source>
        <dbReference type="Pfam" id="PF00628"/>
    </source>
</evidence>
<accession>A0A177B4L7</accession>
<evidence type="ECO:0000313" key="7">
    <source>
        <dbReference type="Proteomes" id="UP000078046"/>
    </source>
</evidence>
<feature type="binding site" evidence="4">
    <location>
        <position position="474"/>
    </location>
    <ligand>
        <name>Zn(2+)</name>
        <dbReference type="ChEBI" id="CHEBI:29105"/>
    </ligand>
</feature>
<dbReference type="InterPro" id="IPR019787">
    <property type="entry name" value="Znf_PHD-finger"/>
</dbReference>
<name>A0A177B4L7_9BILA</name>